<comment type="similarity">
    <text evidence="2 12">Belongs to the G-protein coupled receptor T2R family.</text>
</comment>
<feature type="transmembrane region" description="Helical" evidence="14">
    <location>
        <begin position="12"/>
        <end position="32"/>
    </location>
</feature>
<organism evidence="16 17">
    <name type="scientific">Mus spicilegus</name>
    <name type="common">Mound-building mouse</name>
    <dbReference type="NCBI Taxonomy" id="10103"/>
    <lineage>
        <taxon>Eukaryota</taxon>
        <taxon>Metazoa</taxon>
        <taxon>Chordata</taxon>
        <taxon>Craniata</taxon>
        <taxon>Vertebrata</taxon>
        <taxon>Euteleostomi</taxon>
        <taxon>Mammalia</taxon>
        <taxon>Eutheria</taxon>
        <taxon>Euarchontoglires</taxon>
        <taxon>Glires</taxon>
        <taxon>Rodentia</taxon>
        <taxon>Myomorpha</taxon>
        <taxon>Muroidea</taxon>
        <taxon>Muridae</taxon>
        <taxon>Murinae</taxon>
        <taxon>Mus</taxon>
        <taxon>Mus</taxon>
    </lineage>
</organism>
<keyword evidence="5 13" id="KW-0812">Transmembrane</keyword>
<protein>
    <recommendedName>
        <fullName evidence="13">Taste receptor type 2</fullName>
    </recommendedName>
</protein>
<keyword evidence="7 13" id="KW-0297">G-protein coupled receptor</keyword>
<feature type="transmembrane region" description="Helical" evidence="14">
    <location>
        <begin position="89"/>
        <end position="114"/>
    </location>
</feature>
<dbReference type="InterPro" id="IPR007960">
    <property type="entry name" value="TAS2R"/>
</dbReference>
<evidence type="ECO:0000256" key="6">
    <source>
        <dbReference type="ARBA" id="ARBA00022989"/>
    </source>
</evidence>
<dbReference type="SUPFAM" id="SSF81321">
    <property type="entry name" value="Family A G protein-coupled receptor-like"/>
    <property type="match status" value="1"/>
</dbReference>
<feature type="transmembrane region" description="Helical" evidence="14">
    <location>
        <begin position="52"/>
        <end position="77"/>
    </location>
</feature>
<dbReference type="Ensembl" id="ENSMSIT00000000381.1">
    <property type="protein sequence ID" value="ENSMSIP00000000284.1"/>
    <property type="gene ID" value="ENSMSIG00000000316.1"/>
</dbReference>
<evidence type="ECO:0000256" key="13">
    <source>
        <dbReference type="RuleBase" id="RU004424"/>
    </source>
</evidence>
<keyword evidence="17" id="KW-1185">Reference proteome</keyword>
<keyword evidence="11 13" id="KW-0807">Transducer</keyword>
<evidence type="ECO:0000256" key="1">
    <source>
        <dbReference type="ARBA" id="ARBA00004141"/>
    </source>
</evidence>
<dbReference type="Pfam" id="PF05296">
    <property type="entry name" value="TAS2R"/>
    <property type="match status" value="1"/>
</dbReference>
<feature type="transmembrane region" description="Helical" evidence="14">
    <location>
        <begin position="134"/>
        <end position="156"/>
    </location>
</feature>
<name>A0A8C6G4V8_MUSSI</name>
<keyword evidence="3 13" id="KW-0919">Taste</keyword>
<comment type="subcellular location">
    <subcellularLocation>
        <location evidence="1 13">Membrane</location>
        <topology evidence="1 13">Multi-pass membrane protein</topology>
    </subcellularLocation>
</comment>
<dbReference type="InterPro" id="IPR017452">
    <property type="entry name" value="GPCR_Rhodpsn_7TM"/>
</dbReference>
<evidence type="ECO:0000256" key="2">
    <source>
        <dbReference type="ARBA" id="ARBA00007376"/>
    </source>
</evidence>
<dbReference type="CDD" id="cd15019">
    <property type="entry name" value="7tm_TAS2R14-like"/>
    <property type="match status" value="1"/>
</dbReference>
<evidence type="ECO:0000256" key="11">
    <source>
        <dbReference type="ARBA" id="ARBA00023224"/>
    </source>
</evidence>
<keyword evidence="4 13" id="KW-0716">Sensory transduction</keyword>
<evidence type="ECO:0000259" key="15">
    <source>
        <dbReference type="PROSITE" id="PS50262"/>
    </source>
</evidence>
<dbReference type="GO" id="GO:0016020">
    <property type="term" value="C:membrane"/>
    <property type="evidence" value="ECO:0007669"/>
    <property type="project" value="UniProtKB-SubCell"/>
</dbReference>
<evidence type="ECO:0000256" key="9">
    <source>
        <dbReference type="ARBA" id="ARBA00023170"/>
    </source>
</evidence>
<dbReference type="Proteomes" id="UP000694415">
    <property type="component" value="Unplaced"/>
</dbReference>
<evidence type="ECO:0000313" key="16">
    <source>
        <dbReference type="Ensembl" id="ENSMSIP00000000284.1"/>
    </source>
</evidence>
<evidence type="ECO:0000313" key="17">
    <source>
        <dbReference type="Proteomes" id="UP000694415"/>
    </source>
</evidence>
<evidence type="ECO:0000256" key="7">
    <source>
        <dbReference type="ARBA" id="ARBA00023040"/>
    </source>
</evidence>
<dbReference type="Gene3D" id="1.20.1070.10">
    <property type="entry name" value="Rhodopsin 7-helix transmembrane proteins"/>
    <property type="match status" value="1"/>
</dbReference>
<feature type="transmembrane region" description="Helical" evidence="14">
    <location>
        <begin position="282"/>
        <end position="305"/>
    </location>
</feature>
<evidence type="ECO:0000256" key="12">
    <source>
        <dbReference type="RuleBase" id="RU004423"/>
    </source>
</evidence>
<accession>A0A8C6G4V8</accession>
<keyword evidence="9 13" id="KW-0675">Receptor</keyword>
<dbReference type="PANTHER" id="PTHR11394:SF80">
    <property type="entry name" value="TASTE RECEPTOR TYPE 2 MEMBER 123"/>
    <property type="match status" value="1"/>
</dbReference>
<evidence type="ECO:0000256" key="3">
    <source>
        <dbReference type="ARBA" id="ARBA00022480"/>
    </source>
</evidence>
<sequence>MFSQKINYSHLFTFSITLYVEIVTGILGHGFIALVNIMDWVKRRRISSVDQILTALALTRFIYVLSMLICILLFMLCPHLPRRSEMLSAMGIIWVVNSHFSIWLTTCLGVFYFLKIANFSNSFFLYLKWRVKKVILIIILVSLIFLTLHILSLRIYDQFSIAVYVGNMSYSLADLTQFSSTFLFSNSSNVFLITNSSHVFLPINSLFMLIPFTVSLVAFLMLIFSLWKHHKKMQVNAKQPRDVSTMAHIKALQTVFSFLLLYVIYLLFIIIGILNLGLMEKIVILIFDHISGAVFPISHSFVLILGNSKLRQATLSVLPCLRCQSKDMVDTMGL</sequence>
<reference evidence="16" key="1">
    <citation type="submission" date="2025-08" db="UniProtKB">
        <authorList>
            <consortium name="Ensembl"/>
        </authorList>
    </citation>
    <scope>IDENTIFICATION</scope>
</reference>
<dbReference type="PROSITE" id="PS50262">
    <property type="entry name" value="G_PROTEIN_RECEP_F1_2"/>
    <property type="match status" value="1"/>
</dbReference>
<dbReference type="FunFam" id="1.20.1070.10:FF:000042">
    <property type="entry name" value="Taste receptor type 2 member 7"/>
    <property type="match status" value="1"/>
</dbReference>
<dbReference type="GeneTree" id="ENSGT01150000286975"/>
<keyword evidence="8 13" id="KW-0472">Membrane</keyword>
<dbReference type="PANTHER" id="PTHR11394">
    <property type="entry name" value="TASTE RECEPTOR TYPE 2"/>
    <property type="match status" value="1"/>
</dbReference>
<feature type="domain" description="G-protein coupled receptors family 1 profile" evidence="15">
    <location>
        <begin position="30"/>
        <end position="299"/>
    </location>
</feature>
<dbReference type="GO" id="GO:0033038">
    <property type="term" value="F:bitter taste receptor activity"/>
    <property type="evidence" value="ECO:0007669"/>
    <property type="project" value="InterPro"/>
</dbReference>
<keyword evidence="6 14" id="KW-1133">Transmembrane helix</keyword>
<evidence type="ECO:0000256" key="5">
    <source>
        <dbReference type="ARBA" id="ARBA00022692"/>
    </source>
</evidence>
<evidence type="ECO:0000256" key="4">
    <source>
        <dbReference type="ARBA" id="ARBA00022606"/>
    </source>
</evidence>
<keyword evidence="10" id="KW-0325">Glycoprotein</keyword>
<proteinExistence type="inferred from homology"/>
<evidence type="ECO:0000256" key="8">
    <source>
        <dbReference type="ARBA" id="ARBA00023136"/>
    </source>
</evidence>
<feature type="transmembrane region" description="Helical" evidence="14">
    <location>
        <begin position="255"/>
        <end position="276"/>
    </location>
</feature>
<reference evidence="16" key="2">
    <citation type="submission" date="2025-09" db="UniProtKB">
        <authorList>
            <consortium name="Ensembl"/>
        </authorList>
    </citation>
    <scope>IDENTIFICATION</scope>
</reference>
<dbReference type="GO" id="GO:0004930">
    <property type="term" value="F:G protein-coupled receptor activity"/>
    <property type="evidence" value="ECO:0007669"/>
    <property type="project" value="UniProtKB-KW"/>
</dbReference>
<evidence type="ECO:0000256" key="14">
    <source>
        <dbReference type="SAM" id="Phobius"/>
    </source>
</evidence>
<feature type="transmembrane region" description="Helical" evidence="14">
    <location>
        <begin position="205"/>
        <end position="227"/>
    </location>
</feature>
<dbReference type="AlphaFoldDB" id="A0A8C6G4V8"/>
<evidence type="ECO:0000256" key="10">
    <source>
        <dbReference type="ARBA" id="ARBA00023180"/>
    </source>
</evidence>